<evidence type="ECO:0000256" key="4">
    <source>
        <dbReference type="ARBA" id="ARBA00022989"/>
    </source>
</evidence>
<keyword evidence="13" id="KW-1185">Reference proteome</keyword>
<evidence type="ECO:0000256" key="5">
    <source>
        <dbReference type="ARBA" id="ARBA00023040"/>
    </source>
</evidence>
<protein>
    <submittedName>
        <fullName evidence="12">Metabotropic glutamate receptor 5</fullName>
    </submittedName>
</protein>
<evidence type="ECO:0000259" key="11">
    <source>
        <dbReference type="Pfam" id="PF07562"/>
    </source>
</evidence>
<dbReference type="InterPro" id="IPR028082">
    <property type="entry name" value="Peripla_BP_I"/>
</dbReference>
<keyword evidence="5" id="KW-0297">G-protein coupled receptor</keyword>
<dbReference type="InterPro" id="IPR011500">
    <property type="entry name" value="GPCR_3_9-Cys_dom"/>
</dbReference>
<keyword evidence="3" id="KW-0812">Transmembrane</keyword>
<evidence type="ECO:0000313" key="12">
    <source>
        <dbReference type="EMBL" id="MED6271568.1"/>
    </source>
</evidence>
<keyword evidence="6" id="KW-0472">Membrane</keyword>
<dbReference type="InterPro" id="IPR001828">
    <property type="entry name" value="ANF_lig-bd_rcpt"/>
</dbReference>
<sequence length="281" mass="32385">MLRLPKPFCFFFLSFFCSDGWADRYDVTDGYVKEAAGGITIKLQSADVKWFDDYYLKLRPENNHRNPWFPEFWQHRFHCKLKGHPQESNKYNRTCGKRDSLQQHYAQDTKMGFVINAIYSMAFGLDNMQRSLCPGYQGLCDAMRPIDGATLLDFLMKTNFTGVSGEGILFDENGDSPGRYEIMNFKKMGKDYYDYINVGSWDNSGLKIDDDEIWSSKDAIIKSVCSEPCDKGQIKVIRKGEVSCCWTCTPCKENEFVFDEYTCRACELGSWPNDGLTGQYL</sequence>
<evidence type="ECO:0000259" key="10">
    <source>
        <dbReference type="Pfam" id="PF01094"/>
    </source>
</evidence>
<organism evidence="12 13">
    <name type="scientific">Characodon lateralis</name>
    <dbReference type="NCBI Taxonomy" id="208331"/>
    <lineage>
        <taxon>Eukaryota</taxon>
        <taxon>Metazoa</taxon>
        <taxon>Chordata</taxon>
        <taxon>Craniata</taxon>
        <taxon>Vertebrata</taxon>
        <taxon>Euteleostomi</taxon>
        <taxon>Actinopterygii</taxon>
        <taxon>Neopterygii</taxon>
        <taxon>Teleostei</taxon>
        <taxon>Neoteleostei</taxon>
        <taxon>Acanthomorphata</taxon>
        <taxon>Ovalentaria</taxon>
        <taxon>Atherinomorphae</taxon>
        <taxon>Cyprinodontiformes</taxon>
        <taxon>Goodeidae</taxon>
        <taxon>Characodon</taxon>
    </lineage>
</organism>
<dbReference type="Pfam" id="PF01094">
    <property type="entry name" value="ANF_receptor"/>
    <property type="match status" value="1"/>
</dbReference>
<dbReference type="Gene3D" id="3.40.50.2300">
    <property type="match status" value="1"/>
</dbReference>
<comment type="subcellular location">
    <subcellularLocation>
        <location evidence="1">Cell membrane</location>
        <topology evidence="1">Multi-pass membrane protein</topology>
    </subcellularLocation>
</comment>
<feature type="non-terminal residue" evidence="12">
    <location>
        <position position="281"/>
    </location>
</feature>
<accession>A0ABU7D8S7</accession>
<evidence type="ECO:0000256" key="1">
    <source>
        <dbReference type="ARBA" id="ARBA00004651"/>
    </source>
</evidence>
<dbReference type="PANTHER" id="PTHR24060">
    <property type="entry name" value="METABOTROPIC GLUTAMATE RECEPTOR"/>
    <property type="match status" value="1"/>
</dbReference>
<evidence type="ECO:0000256" key="7">
    <source>
        <dbReference type="ARBA" id="ARBA00023180"/>
    </source>
</evidence>
<dbReference type="InterPro" id="IPR000162">
    <property type="entry name" value="GPCR_3_mtglu_rcpt"/>
</dbReference>
<dbReference type="PRINTS" id="PR01055">
    <property type="entry name" value="MTABOTROPC5R"/>
</dbReference>
<evidence type="ECO:0000256" key="2">
    <source>
        <dbReference type="ARBA" id="ARBA00022475"/>
    </source>
</evidence>
<name>A0ABU7D8S7_9TELE</name>
<evidence type="ECO:0000256" key="6">
    <source>
        <dbReference type="ARBA" id="ARBA00023136"/>
    </source>
</evidence>
<evidence type="ECO:0000256" key="9">
    <source>
        <dbReference type="SAM" id="SignalP"/>
    </source>
</evidence>
<feature type="signal peptide" evidence="9">
    <location>
        <begin position="1"/>
        <end position="22"/>
    </location>
</feature>
<feature type="domain" description="Receptor ligand binding region" evidence="10">
    <location>
        <begin position="15"/>
        <end position="187"/>
    </location>
</feature>
<dbReference type="SUPFAM" id="SSF53822">
    <property type="entry name" value="Periplasmic binding protein-like I"/>
    <property type="match status" value="1"/>
</dbReference>
<keyword evidence="4" id="KW-1133">Transmembrane helix</keyword>
<feature type="chain" id="PRO_5046316334" evidence="9">
    <location>
        <begin position="23"/>
        <end position="281"/>
    </location>
</feature>
<dbReference type="InterPro" id="IPR050726">
    <property type="entry name" value="mGluR"/>
</dbReference>
<dbReference type="InterPro" id="IPR000202">
    <property type="entry name" value="GPCR_3_mGluR5"/>
</dbReference>
<proteinExistence type="predicted"/>
<evidence type="ECO:0000313" key="13">
    <source>
        <dbReference type="Proteomes" id="UP001352852"/>
    </source>
</evidence>
<gene>
    <name evidence="12" type="primary">GRM5_3</name>
    <name evidence="12" type="ORF">CHARACLAT_021634</name>
</gene>
<dbReference type="Proteomes" id="UP001352852">
    <property type="component" value="Unassembled WGS sequence"/>
</dbReference>
<feature type="domain" description="GPCR family 3 nine cysteines" evidence="11">
    <location>
        <begin position="221"/>
        <end position="272"/>
    </location>
</feature>
<keyword evidence="8" id="KW-0807">Transducer</keyword>
<keyword evidence="9" id="KW-0732">Signal</keyword>
<keyword evidence="12" id="KW-0675">Receptor</keyword>
<dbReference type="PROSITE" id="PS00980">
    <property type="entry name" value="G_PROTEIN_RECEP_F3_2"/>
    <property type="match status" value="1"/>
</dbReference>
<reference evidence="12 13" key="1">
    <citation type="submission" date="2021-06" db="EMBL/GenBank/DDBJ databases">
        <authorList>
            <person name="Palmer J.M."/>
        </authorList>
    </citation>
    <scope>NUCLEOTIDE SEQUENCE [LARGE SCALE GENOMIC DNA]</scope>
    <source>
        <strain evidence="12 13">CL_MEX2019</strain>
        <tissue evidence="12">Muscle</tissue>
    </source>
</reference>
<evidence type="ECO:0000256" key="3">
    <source>
        <dbReference type="ARBA" id="ARBA00022692"/>
    </source>
</evidence>
<dbReference type="InterPro" id="IPR017979">
    <property type="entry name" value="GPCR_3_CS"/>
</dbReference>
<dbReference type="InterPro" id="IPR038550">
    <property type="entry name" value="GPCR_3_9-Cys_sf"/>
</dbReference>
<comment type="caution">
    <text evidence="12">The sequence shown here is derived from an EMBL/GenBank/DDBJ whole genome shotgun (WGS) entry which is preliminary data.</text>
</comment>
<keyword evidence="7" id="KW-0325">Glycoprotein</keyword>
<dbReference type="Gene3D" id="2.10.50.30">
    <property type="entry name" value="GPCR, family 3, nine cysteines domain"/>
    <property type="match status" value="1"/>
</dbReference>
<evidence type="ECO:0000256" key="8">
    <source>
        <dbReference type="ARBA" id="ARBA00023224"/>
    </source>
</evidence>
<keyword evidence="2" id="KW-1003">Cell membrane</keyword>
<dbReference type="PRINTS" id="PR00593">
    <property type="entry name" value="MTABOTROPICR"/>
</dbReference>
<dbReference type="EMBL" id="JAHUTJ010018522">
    <property type="protein sequence ID" value="MED6271568.1"/>
    <property type="molecule type" value="Genomic_DNA"/>
</dbReference>
<dbReference type="Pfam" id="PF07562">
    <property type="entry name" value="NCD3G"/>
    <property type="match status" value="1"/>
</dbReference>